<feature type="transmembrane region" description="Helical" evidence="2">
    <location>
        <begin position="333"/>
        <end position="352"/>
    </location>
</feature>
<dbReference type="InterPro" id="IPR000620">
    <property type="entry name" value="EamA_dom"/>
</dbReference>
<evidence type="ECO:0000256" key="1">
    <source>
        <dbReference type="SAM" id="MobiDB-lite"/>
    </source>
</evidence>
<accession>A0ABR2L874</accession>
<dbReference type="EMBL" id="JAPFFF010000001">
    <property type="protein sequence ID" value="KAK8899533.1"/>
    <property type="molecule type" value="Genomic_DNA"/>
</dbReference>
<keyword evidence="2" id="KW-1133">Transmembrane helix</keyword>
<dbReference type="SUPFAM" id="SSF103481">
    <property type="entry name" value="Multidrug resistance efflux transporter EmrE"/>
    <property type="match status" value="1"/>
</dbReference>
<protein>
    <recommendedName>
        <fullName evidence="3">EamA domain-containing protein</fullName>
    </recommendedName>
</protein>
<dbReference type="PANTHER" id="PTHR13146:SF0">
    <property type="entry name" value="SOLUTE CARRIER FAMILY 35 MEMBER F6"/>
    <property type="match status" value="1"/>
</dbReference>
<keyword evidence="5" id="KW-1185">Reference proteome</keyword>
<feature type="domain" description="EamA" evidence="3">
    <location>
        <begin position="114"/>
        <end position="190"/>
    </location>
</feature>
<feature type="transmembrane region" description="Helical" evidence="2">
    <location>
        <begin position="208"/>
        <end position="229"/>
    </location>
</feature>
<comment type="caution">
    <text evidence="4">The sequence shown here is derived from an EMBL/GenBank/DDBJ whole genome shotgun (WGS) entry which is preliminary data.</text>
</comment>
<feature type="transmembrane region" description="Helical" evidence="2">
    <location>
        <begin position="47"/>
        <end position="70"/>
    </location>
</feature>
<evidence type="ECO:0000256" key="2">
    <source>
        <dbReference type="SAM" id="Phobius"/>
    </source>
</evidence>
<sequence>MGLCANLALITVFLGTGSLNTISTKLIFQSDGITKSGEIANYNAEWFSTFIMFCGELFCFVIYGAMRVVYKYCLAEKFEEKEESLSYQEREALLEKNKYALITTDELTRNPTGGLGWKYILYVTLFAALDIGGTTLGNIGYNNCDASIIQIIRGFVIVFTMIVSRIILKAKPVNYQYIGVAFLFLGLILVGVSAVLNALKTNEFSGDGGVAGVIQGIGLTLIGQIFAAFQYTLEEKLLKQDDGSVAPIPPLFLVGSEGLAGFILCLAVVLPICNAIPGKDHGSYENMSNSFYMFAKNPFICGMYVLQICSISVFNWCGFIYSKNLSAATRTCVDTMRTVVVWIVMVICYYATKGDFGESFTKYTTIQVVGFVFMVLGTITHGNVFSLGSIMTRNCGKEASIGEDLVTTKSENEDEEEDNDNIPENI</sequence>
<dbReference type="Proteomes" id="UP001470230">
    <property type="component" value="Unassembled WGS sequence"/>
</dbReference>
<feature type="transmembrane region" description="Helical" evidence="2">
    <location>
        <begin position="297"/>
        <end position="321"/>
    </location>
</feature>
<proteinExistence type="predicted"/>
<keyword evidence="2" id="KW-0472">Membrane</keyword>
<feature type="compositionally biased region" description="Acidic residues" evidence="1">
    <location>
        <begin position="412"/>
        <end position="426"/>
    </location>
</feature>
<evidence type="ECO:0000313" key="4">
    <source>
        <dbReference type="EMBL" id="KAK8899533.1"/>
    </source>
</evidence>
<dbReference type="Pfam" id="PF00892">
    <property type="entry name" value="EamA"/>
    <property type="match status" value="1"/>
</dbReference>
<feature type="transmembrane region" description="Helical" evidence="2">
    <location>
        <begin position="175"/>
        <end position="196"/>
    </location>
</feature>
<feature type="region of interest" description="Disordered" evidence="1">
    <location>
        <begin position="406"/>
        <end position="426"/>
    </location>
</feature>
<organism evidence="4 5">
    <name type="scientific">Tritrichomonas musculus</name>
    <dbReference type="NCBI Taxonomy" id="1915356"/>
    <lineage>
        <taxon>Eukaryota</taxon>
        <taxon>Metamonada</taxon>
        <taxon>Parabasalia</taxon>
        <taxon>Tritrichomonadida</taxon>
        <taxon>Tritrichomonadidae</taxon>
        <taxon>Tritrichomonas</taxon>
    </lineage>
</organism>
<name>A0ABR2L874_9EUKA</name>
<reference evidence="4 5" key="1">
    <citation type="submission" date="2024-04" db="EMBL/GenBank/DDBJ databases">
        <title>Tritrichomonas musculus Genome.</title>
        <authorList>
            <person name="Alves-Ferreira E."/>
            <person name="Grigg M."/>
            <person name="Lorenzi H."/>
            <person name="Galac M."/>
        </authorList>
    </citation>
    <scope>NUCLEOTIDE SEQUENCE [LARGE SCALE GENOMIC DNA]</scope>
    <source>
        <strain evidence="4 5">EAF2021</strain>
    </source>
</reference>
<gene>
    <name evidence="4" type="ORF">M9Y10_001849</name>
</gene>
<evidence type="ECO:0000259" key="3">
    <source>
        <dbReference type="Pfam" id="PF00892"/>
    </source>
</evidence>
<feature type="transmembrane region" description="Helical" evidence="2">
    <location>
        <begin position="119"/>
        <end position="141"/>
    </location>
</feature>
<feature type="transmembrane region" description="Helical" evidence="2">
    <location>
        <begin position="147"/>
        <end position="168"/>
    </location>
</feature>
<feature type="transmembrane region" description="Helical" evidence="2">
    <location>
        <begin position="250"/>
        <end position="277"/>
    </location>
</feature>
<dbReference type="InterPro" id="IPR037185">
    <property type="entry name" value="EmrE-like"/>
</dbReference>
<feature type="transmembrane region" description="Helical" evidence="2">
    <location>
        <begin position="364"/>
        <end position="384"/>
    </location>
</feature>
<keyword evidence="2" id="KW-0812">Transmembrane</keyword>
<evidence type="ECO:0000313" key="5">
    <source>
        <dbReference type="Proteomes" id="UP001470230"/>
    </source>
</evidence>
<dbReference type="PANTHER" id="PTHR13146">
    <property type="match status" value="1"/>
</dbReference>